<sequence>MPTTLEIDELAADVVRFCEHIAIKRSVKMLGTKSRQVAREVLQAGPVANLSQDDLEKSMEALKETCNQVQQWSKKCIVLQWFARDEIQRECERRQQDLDSAIRLLQGLATSRPENIKVKSHVNLANRVKTEAPTAVGNATGMSDAQQ</sequence>
<keyword evidence="2" id="KW-1185">Reference proteome</keyword>
<accession>A0A9P5WX72</accession>
<protein>
    <submittedName>
        <fullName evidence="1">Uncharacterized protein</fullName>
    </submittedName>
</protein>
<evidence type="ECO:0000313" key="2">
    <source>
        <dbReference type="Proteomes" id="UP000807342"/>
    </source>
</evidence>
<dbReference type="EMBL" id="MU152330">
    <property type="protein sequence ID" value="KAF9440689.1"/>
    <property type="molecule type" value="Genomic_DNA"/>
</dbReference>
<dbReference type="Proteomes" id="UP000807342">
    <property type="component" value="Unassembled WGS sequence"/>
</dbReference>
<dbReference type="AlphaFoldDB" id="A0A9P5WX72"/>
<gene>
    <name evidence="1" type="ORF">P691DRAFT_76206</name>
</gene>
<comment type="caution">
    <text evidence="1">The sequence shown here is derived from an EMBL/GenBank/DDBJ whole genome shotgun (WGS) entry which is preliminary data.</text>
</comment>
<name>A0A9P5WX72_9AGAR</name>
<evidence type="ECO:0000313" key="1">
    <source>
        <dbReference type="EMBL" id="KAF9440689.1"/>
    </source>
</evidence>
<proteinExistence type="predicted"/>
<organism evidence="1 2">
    <name type="scientific">Macrolepiota fuliginosa MF-IS2</name>
    <dbReference type="NCBI Taxonomy" id="1400762"/>
    <lineage>
        <taxon>Eukaryota</taxon>
        <taxon>Fungi</taxon>
        <taxon>Dikarya</taxon>
        <taxon>Basidiomycota</taxon>
        <taxon>Agaricomycotina</taxon>
        <taxon>Agaricomycetes</taxon>
        <taxon>Agaricomycetidae</taxon>
        <taxon>Agaricales</taxon>
        <taxon>Agaricineae</taxon>
        <taxon>Agaricaceae</taxon>
        <taxon>Macrolepiota</taxon>
    </lineage>
</organism>
<reference evidence="1" key="1">
    <citation type="submission" date="2020-11" db="EMBL/GenBank/DDBJ databases">
        <authorList>
            <consortium name="DOE Joint Genome Institute"/>
            <person name="Ahrendt S."/>
            <person name="Riley R."/>
            <person name="Andreopoulos W."/>
            <person name="Labutti K."/>
            <person name="Pangilinan J."/>
            <person name="Ruiz-Duenas F.J."/>
            <person name="Barrasa J.M."/>
            <person name="Sanchez-Garcia M."/>
            <person name="Camarero S."/>
            <person name="Miyauchi S."/>
            <person name="Serrano A."/>
            <person name="Linde D."/>
            <person name="Babiker R."/>
            <person name="Drula E."/>
            <person name="Ayuso-Fernandez I."/>
            <person name="Pacheco R."/>
            <person name="Padilla G."/>
            <person name="Ferreira P."/>
            <person name="Barriuso J."/>
            <person name="Kellner H."/>
            <person name="Castanera R."/>
            <person name="Alfaro M."/>
            <person name="Ramirez L."/>
            <person name="Pisabarro A.G."/>
            <person name="Kuo A."/>
            <person name="Tritt A."/>
            <person name="Lipzen A."/>
            <person name="He G."/>
            <person name="Yan M."/>
            <person name="Ng V."/>
            <person name="Cullen D."/>
            <person name="Martin F."/>
            <person name="Rosso M.-N."/>
            <person name="Henrissat B."/>
            <person name="Hibbett D."/>
            <person name="Martinez A.T."/>
            <person name="Grigoriev I.V."/>
        </authorList>
    </citation>
    <scope>NUCLEOTIDE SEQUENCE</scope>
    <source>
        <strain evidence="1">MF-IS2</strain>
    </source>
</reference>